<dbReference type="OrthoDB" id="4964541at2"/>
<dbReference type="PANTHER" id="PTHR35011:SF2">
    <property type="entry name" value="2,3-DIKETO-L-GULONATE TRAP TRANSPORTER SMALL PERMEASE PROTEIN YIAM"/>
    <property type="match status" value="1"/>
</dbReference>
<dbReference type="Proteomes" id="UP000184245">
    <property type="component" value="Unassembled WGS sequence"/>
</dbReference>
<evidence type="ECO:0000313" key="12">
    <source>
        <dbReference type="Proteomes" id="UP000184245"/>
    </source>
</evidence>
<proteinExistence type="inferred from homology"/>
<evidence type="ECO:0000256" key="1">
    <source>
        <dbReference type="ARBA" id="ARBA00004429"/>
    </source>
</evidence>
<keyword evidence="12" id="KW-1185">Reference proteome</keyword>
<name>A0A1M4VMS6_9CLOT</name>
<evidence type="ECO:0000256" key="3">
    <source>
        <dbReference type="ARBA" id="ARBA00022475"/>
    </source>
</evidence>
<feature type="transmembrane region" description="Helical" evidence="9">
    <location>
        <begin position="117"/>
        <end position="142"/>
    </location>
</feature>
<evidence type="ECO:0000256" key="9">
    <source>
        <dbReference type="SAM" id="Phobius"/>
    </source>
</evidence>
<dbReference type="AlphaFoldDB" id="A0A1M4VMS6"/>
<dbReference type="RefSeq" id="WP_072850106.1">
    <property type="nucleotide sequence ID" value="NZ_FQVI01000004.1"/>
</dbReference>
<dbReference type="GO" id="GO:0022857">
    <property type="term" value="F:transmembrane transporter activity"/>
    <property type="evidence" value="ECO:0007669"/>
    <property type="project" value="TreeGrafter"/>
</dbReference>
<evidence type="ECO:0000256" key="2">
    <source>
        <dbReference type="ARBA" id="ARBA00022448"/>
    </source>
</evidence>
<dbReference type="STRING" id="1122155.SAMN02745158_01310"/>
<keyword evidence="5 9" id="KW-0812">Transmembrane</keyword>
<feature type="domain" description="Tripartite ATP-independent periplasmic transporters DctQ component" evidence="10">
    <location>
        <begin position="26"/>
        <end position="155"/>
    </location>
</feature>
<organism evidence="11 12">
    <name type="scientific">Lactonifactor longoviformis DSM 17459</name>
    <dbReference type="NCBI Taxonomy" id="1122155"/>
    <lineage>
        <taxon>Bacteria</taxon>
        <taxon>Bacillati</taxon>
        <taxon>Bacillota</taxon>
        <taxon>Clostridia</taxon>
        <taxon>Eubacteriales</taxon>
        <taxon>Clostridiaceae</taxon>
        <taxon>Lactonifactor</taxon>
    </lineage>
</organism>
<comment type="similarity">
    <text evidence="8">Belongs to the TRAP transporter small permease family.</text>
</comment>
<protein>
    <submittedName>
        <fullName evidence="11">Tripartite ATP-independent transporter, DctQ component</fullName>
    </submittedName>
</protein>
<dbReference type="Pfam" id="PF04290">
    <property type="entry name" value="DctQ"/>
    <property type="match status" value="1"/>
</dbReference>
<gene>
    <name evidence="11" type="ORF">SAMN02745158_01310</name>
</gene>
<evidence type="ECO:0000256" key="6">
    <source>
        <dbReference type="ARBA" id="ARBA00022989"/>
    </source>
</evidence>
<sequence>MQLHFNDKKLWNHLEEYLCACLFGIMLIMLFTQVVLRFLFHLSSPVLEEYSLYMFVWFVFLASSNAILRNEHIRIEVITARLPEKVQAGLYLVMMVINIGYSAVVMYAGWFKVMDQYLLGTVSATTFPLFIMSLALPVGMFASIVRSLQNIYLTIKLDLIKKEGGDV</sequence>
<evidence type="ECO:0000256" key="4">
    <source>
        <dbReference type="ARBA" id="ARBA00022519"/>
    </source>
</evidence>
<evidence type="ECO:0000259" key="10">
    <source>
        <dbReference type="Pfam" id="PF04290"/>
    </source>
</evidence>
<evidence type="ECO:0000256" key="8">
    <source>
        <dbReference type="ARBA" id="ARBA00038436"/>
    </source>
</evidence>
<keyword evidence="6 9" id="KW-1133">Transmembrane helix</keyword>
<keyword evidence="3" id="KW-1003">Cell membrane</keyword>
<evidence type="ECO:0000256" key="7">
    <source>
        <dbReference type="ARBA" id="ARBA00023136"/>
    </source>
</evidence>
<evidence type="ECO:0000256" key="5">
    <source>
        <dbReference type="ARBA" id="ARBA00022692"/>
    </source>
</evidence>
<feature type="transmembrane region" description="Helical" evidence="9">
    <location>
        <begin position="89"/>
        <end position="111"/>
    </location>
</feature>
<feature type="transmembrane region" description="Helical" evidence="9">
    <location>
        <begin position="50"/>
        <end position="68"/>
    </location>
</feature>
<accession>A0A1M4VMS6</accession>
<reference evidence="11 12" key="1">
    <citation type="submission" date="2016-11" db="EMBL/GenBank/DDBJ databases">
        <authorList>
            <person name="Jaros S."/>
            <person name="Januszkiewicz K."/>
            <person name="Wedrychowicz H."/>
        </authorList>
    </citation>
    <scope>NUCLEOTIDE SEQUENCE [LARGE SCALE GENOMIC DNA]</scope>
    <source>
        <strain evidence="11 12">DSM 17459</strain>
    </source>
</reference>
<comment type="subcellular location">
    <subcellularLocation>
        <location evidence="1">Cell inner membrane</location>
        <topology evidence="1">Multi-pass membrane protein</topology>
    </subcellularLocation>
</comment>
<dbReference type="EMBL" id="FQVI01000004">
    <property type="protein sequence ID" value="SHE70344.1"/>
    <property type="molecule type" value="Genomic_DNA"/>
</dbReference>
<evidence type="ECO:0000313" key="11">
    <source>
        <dbReference type="EMBL" id="SHE70344.1"/>
    </source>
</evidence>
<dbReference type="GO" id="GO:0015740">
    <property type="term" value="P:C4-dicarboxylate transport"/>
    <property type="evidence" value="ECO:0007669"/>
    <property type="project" value="TreeGrafter"/>
</dbReference>
<dbReference type="InterPro" id="IPR007387">
    <property type="entry name" value="TRAP_DctQ"/>
</dbReference>
<keyword evidence="7 9" id="KW-0472">Membrane</keyword>
<dbReference type="GO" id="GO:0005886">
    <property type="term" value="C:plasma membrane"/>
    <property type="evidence" value="ECO:0007669"/>
    <property type="project" value="UniProtKB-SubCell"/>
</dbReference>
<feature type="transmembrane region" description="Helical" evidence="9">
    <location>
        <begin position="17"/>
        <end position="38"/>
    </location>
</feature>
<dbReference type="InterPro" id="IPR055348">
    <property type="entry name" value="DctQ"/>
</dbReference>
<keyword evidence="4" id="KW-0997">Cell inner membrane</keyword>
<keyword evidence="2" id="KW-0813">Transport</keyword>
<dbReference type="PANTHER" id="PTHR35011">
    <property type="entry name" value="2,3-DIKETO-L-GULONATE TRAP TRANSPORTER SMALL PERMEASE PROTEIN YIAM"/>
    <property type="match status" value="1"/>
</dbReference>